<evidence type="ECO:0000256" key="1">
    <source>
        <dbReference type="SAM" id="MobiDB-lite"/>
    </source>
</evidence>
<dbReference type="PANTHER" id="PTHR30163:SF8">
    <property type="entry name" value="LYTIC MUREIN TRANSGLYCOSYLASE"/>
    <property type="match status" value="1"/>
</dbReference>
<feature type="compositionally biased region" description="Low complexity" evidence="1">
    <location>
        <begin position="322"/>
        <end position="333"/>
    </location>
</feature>
<dbReference type="PANTHER" id="PTHR30163">
    <property type="entry name" value="MEMBRANE-BOUND LYTIC MUREIN TRANSGLYCOSYLASE B"/>
    <property type="match status" value="1"/>
</dbReference>
<evidence type="ECO:0000313" key="3">
    <source>
        <dbReference type="Proteomes" id="UP001596175"/>
    </source>
</evidence>
<keyword evidence="3" id="KW-1185">Reference proteome</keyword>
<accession>A0ABV9ZNI3</accession>
<dbReference type="InterPro" id="IPR043426">
    <property type="entry name" value="MltB-like"/>
</dbReference>
<feature type="compositionally biased region" description="Pro residues" evidence="1">
    <location>
        <begin position="312"/>
        <end position="321"/>
    </location>
</feature>
<dbReference type="EMBL" id="JBHSKG010000026">
    <property type="protein sequence ID" value="MFC5142677.1"/>
    <property type="molecule type" value="Genomic_DNA"/>
</dbReference>
<dbReference type="InterPro" id="IPR023346">
    <property type="entry name" value="Lysozyme-like_dom_sf"/>
</dbReference>
<feature type="region of interest" description="Disordered" evidence="1">
    <location>
        <begin position="1"/>
        <end position="27"/>
    </location>
</feature>
<feature type="compositionally biased region" description="Low complexity" evidence="1">
    <location>
        <begin position="341"/>
        <end position="362"/>
    </location>
</feature>
<sequence length="374" mass="36991">MPTTRWRPLPQDLDRPPEELDLTDPPVPERRRRALLAASVLVVPLLAAVASLGVPDTEAVPRPSAQVAPVPVDVGALGATGVAPGAWTPPPAPPAVTGPVDATGIPVRVLRAYRGAEAALGTSEPGCRLPWTLVAAIGRVESDHAGAGAVGEDGRTLAPIRGPRLDGTAGHPFLVDTDAGRLDGDPGVDLAAGPMQFLPSSWAIYGADGDGDGAADVDDVDDAAVGSGRHLCAGGADLSDPGQRTAAVFAYNRSDAYVAQVLAIEAAYAAGAPAPALPAAPAPSALALPGAPALPTAPAPSVPTTPDALPVAPTPVRPAEPPTATGATETPVPTTTPAPPATSTAPPTTSTTPAPAVTGPAPEDATPSPLFGAP</sequence>
<dbReference type="Gene3D" id="1.10.530.10">
    <property type="match status" value="1"/>
</dbReference>
<reference evidence="3" key="1">
    <citation type="journal article" date="2019" name="Int. J. Syst. Evol. Microbiol.">
        <title>The Global Catalogue of Microorganisms (GCM) 10K type strain sequencing project: providing services to taxonomists for standard genome sequencing and annotation.</title>
        <authorList>
            <consortium name="The Broad Institute Genomics Platform"/>
            <consortium name="The Broad Institute Genome Sequencing Center for Infectious Disease"/>
            <person name="Wu L."/>
            <person name="Ma J."/>
        </authorList>
    </citation>
    <scope>NUCLEOTIDE SEQUENCE [LARGE SCALE GENOMIC DNA]</scope>
    <source>
        <strain evidence="3">XZYJ18</strain>
    </source>
</reference>
<proteinExistence type="predicted"/>
<comment type="caution">
    <text evidence="2">The sequence shown here is derived from an EMBL/GenBank/DDBJ whole genome shotgun (WGS) entry which is preliminary data.</text>
</comment>
<organism evidence="2 3">
    <name type="scientific">Actinomycetospora rhizophila</name>
    <dbReference type="NCBI Taxonomy" id="1416876"/>
    <lineage>
        <taxon>Bacteria</taxon>
        <taxon>Bacillati</taxon>
        <taxon>Actinomycetota</taxon>
        <taxon>Actinomycetes</taxon>
        <taxon>Pseudonocardiales</taxon>
        <taxon>Pseudonocardiaceae</taxon>
        <taxon>Actinomycetospora</taxon>
    </lineage>
</organism>
<name>A0ABV9ZNI3_9PSEU</name>
<gene>
    <name evidence="2" type="ORF">ACFPK1_30930</name>
</gene>
<protein>
    <submittedName>
        <fullName evidence="2">Lytic transglycosylase</fullName>
    </submittedName>
</protein>
<feature type="region of interest" description="Disordered" evidence="1">
    <location>
        <begin position="297"/>
        <end position="374"/>
    </location>
</feature>
<dbReference type="SUPFAM" id="SSF53955">
    <property type="entry name" value="Lysozyme-like"/>
    <property type="match status" value="1"/>
</dbReference>
<dbReference type="Proteomes" id="UP001596175">
    <property type="component" value="Unassembled WGS sequence"/>
</dbReference>
<evidence type="ECO:0000313" key="2">
    <source>
        <dbReference type="EMBL" id="MFC5142677.1"/>
    </source>
</evidence>
<dbReference type="RefSeq" id="WP_378024792.1">
    <property type="nucleotide sequence ID" value="NZ_JBHSKG010000026.1"/>
</dbReference>